<proteinExistence type="predicted"/>
<evidence type="ECO:0000256" key="1">
    <source>
        <dbReference type="SAM" id="MobiDB-lite"/>
    </source>
</evidence>
<dbReference type="InParanoid" id="H2ZFT4"/>
<feature type="compositionally biased region" description="Low complexity" evidence="1">
    <location>
        <begin position="163"/>
        <end position="173"/>
    </location>
</feature>
<sequence>MKLASTYPMMPDEGDIGAPCPERITSLLLNNESKMWVGTANGKIKIFNLIEEEIILQPDDSYDPLSCDPPSREAEITLQLEVTINVTEKPIRCLLKSRVNLDQVVLSCTGSFGDVDSVLLWTPSGERIKPEDDDVECPPARSLSLPTLPAVLEGSKVIEEGESSNSLGSSSRSGEVDVKSETGAEDATIMSSMKSAVRSYRNKPKIKRFINLLANPTNNQ</sequence>
<protein>
    <submittedName>
        <fullName evidence="2">Uncharacterized protein</fullName>
    </submittedName>
</protein>
<dbReference type="HOGENOM" id="CLU_1255593_0_0_1"/>
<dbReference type="Ensembl" id="ENSCSAVT00000016631.1">
    <property type="protein sequence ID" value="ENSCSAVP00000016450.1"/>
    <property type="gene ID" value="ENSCSAVG00000009674.1"/>
</dbReference>
<name>H2ZFT4_CIOSA</name>
<reference evidence="2" key="2">
    <citation type="submission" date="2025-08" db="UniProtKB">
        <authorList>
            <consortium name="Ensembl"/>
        </authorList>
    </citation>
    <scope>IDENTIFICATION</scope>
</reference>
<reference evidence="3" key="1">
    <citation type="submission" date="2003-08" db="EMBL/GenBank/DDBJ databases">
        <authorList>
            <person name="Birren B."/>
            <person name="Nusbaum C."/>
            <person name="Abebe A."/>
            <person name="Abouelleil A."/>
            <person name="Adekoya E."/>
            <person name="Ait-zahra M."/>
            <person name="Allen N."/>
            <person name="Allen T."/>
            <person name="An P."/>
            <person name="Anderson M."/>
            <person name="Anderson S."/>
            <person name="Arachchi H."/>
            <person name="Armbruster J."/>
            <person name="Bachantsang P."/>
            <person name="Baldwin J."/>
            <person name="Barry A."/>
            <person name="Bayul T."/>
            <person name="Blitshsteyn B."/>
            <person name="Bloom T."/>
            <person name="Blye J."/>
            <person name="Boguslavskiy L."/>
            <person name="Borowsky M."/>
            <person name="Boukhgalter B."/>
            <person name="Brunache A."/>
            <person name="Butler J."/>
            <person name="Calixte N."/>
            <person name="Calvo S."/>
            <person name="Camarata J."/>
            <person name="Campo K."/>
            <person name="Chang J."/>
            <person name="Cheshatsang Y."/>
            <person name="Citroen M."/>
            <person name="Collymore A."/>
            <person name="Considine T."/>
            <person name="Cook A."/>
            <person name="Cooke P."/>
            <person name="Corum B."/>
            <person name="Cuomo C."/>
            <person name="David R."/>
            <person name="Dawoe T."/>
            <person name="Degray S."/>
            <person name="Dodge S."/>
            <person name="Dooley K."/>
            <person name="Dorje P."/>
            <person name="Dorjee K."/>
            <person name="Dorris L."/>
            <person name="Duffey N."/>
            <person name="Dupes A."/>
            <person name="Elkins T."/>
            <person name="Engels R."/>
            <person name="Erickson J."/>
            <person name="Farina A."/>
            <person name="Faro S."/>
            <person name="Ferreira P."/>
            <person name="Fischer H."/>
            <person name="Fitzgerald M."/>
            <person name="Foley K."/>
            <person name="Gage D."/>
            <person name="Galagan J."/>
            <person name="Gearin G."/>
            <person name="Gnerre S."/>
            <person name="Gnirke A."/>
            <person name="Goyette A."/>
            <person name="Graham J."/>
            <person name="Grandbois E."/>
            <person name="Gyaltsen K."/>
            <person name="Hafez N."/>
            <person name="Hagopian D."/>
            <person name="Hagos B."/>
            <person name="Hall J."/>
            <person name="Hatcher B."/>
            <person name="Heller A."/>
            <person name="Higgins H."/>
            <person name="Honan T."/>
            <person name="Horn A."/>
            <person name="Houde N."/>
            <person name="Hughes L."/>
            <person name="Hulme W."/>
            <person name="Husby E."/>
            <person name="Iliev I."/>
            <person name="Jaffe D."/>
            <person name="Jones C."/>
            <person name="Kamal M."/>
            <person name="Kamat A."/>
            <person name="Kamvysselis M."/>
            <person name="Karlsson E."/>
            <person name="Kells C."/>
            <person name="Kieu A."/>
            <person name="Kisner P."/>
            <person name="Kodira C."/>
            <person name="Kulbokas E."/>
            <person name="Labutti K."/>
            <person name="Lama D."/>
            <person name="Landers T."/>
            <person name="Leger J."/>
            <person name="Levine S."/>
            <person name="Lewis D."/>
            <person name="Lewis T."/>
            <person name="Lindblad-toh K."/>
            <person name="Liu X."/>
            <person name="Lokyitsang T."/>
            <person name="Lokyitsang Y."/>
            <person name="Lucien O."/>
            <person name="Lui A."/>
            <person name="Ma L.J."/>
            <person name="Mabbitt R."/>
            <person name="Macdonald J."/>
            <person name="Maclean C."/>
            <person name="Major J."/>
            <person name="Manning J."/>
            <person name="Marabella R."/>
            <person name="Maru K."/>
            <person name="Matthews C."/>
            <person name="Mauceli E."/>
            <person name="Mccarthy M."/>
            <person name="Mcdonough S."/>
            <person name="Mcghee T."/>
            <person name="Meldrim J."/>
            <person name="Meneus L."/>
            <person name="Mesirov J."/>
            <person name="Mihalev A."/>
            <person name="Mihova T."/>
            <person name="Mikkelsen T."/>
            <person name="Mlenga V."/>
            <person name="Moru K."/>
            <person name="Mozes J."/>
            <person name="Mulrain L."/>
            <person name="Munson G."/>
            <person name="Naylor J."/>
            <person name="Newes C."/>
            <person name="Nguyen C."/>
            <person name="Nguyen N."/>
            <person name="Nguyen T."/>
            <person name="Nicol R."/>
            <person name="Nielsen C."/>
            <person name="Nizzari M."/>
            <person name="Norbu C."/>
            <person name="Norbu N."/>
            <person name="O'donnell P."/>
            <person name="Okoawo O."/>
            <person name="O'leary S."/>
            <person name="Omotosho B."/>
            <person name="O'neill K."/>
            <person name="Osman S."/>
            <person name="Parker S."/>
            <person name="Perrin D."/>
            <person name="Phunkhang P."/>
            <person name="Piqani B."/>
            <person name="Purcell S."/>
            <person name="Rachupka T."/>
            <person name="Ramasamy U."/>
            <person name="Rameau R."/>
            <person name="Ray V."/>
            <person name="Raymond C."/>
            <person name="Retta R."/>
            <person name="Richardson S."/>
            <person name="Rise C."/>
            <person name="Rodriguez J."/>
            <person name="Rogers J."/>
            <person name="Rogov P."/>
            <person name="Rutman M."/>
            <person name="Schupbach R."/>
            <person name="Seaman C."/>
            <person name="Settipalli S."/>
            <person name="Sharpe T."/>
            <person name="Sheridan J."/>
            <person name="Sherpa N."/>
            <person name="Shi J."/>
            <person name="Smirnov S."/>
            <person name="Smith C."/>
            <person name="Sougnez C."/>
            <person name="Spencer B."/>
            <person name="Stalker J."/>
            <person name="Stange-thomann N."/>
            <person name="Stavropoulos S."/>
            <person name="Stetson K."/>
            <person name="Stone C."/>
            <person name="Stone S."/>
            <person name="Stubbs M."/>
            <person name="Talamas J."/>
            <person name="Tchuinga P."/>
            <person name="Tenzing P."/>
            <person name="Tesfaye S."/>
            <person name="Theodore J."/>
            <person name="Thoulutsang Y."/>
            <person name="Topham K."/>
            <person name="Towey S."/>
            <person name="Tsamla T."/>
            <person name="Tsomo N."/>
            <person name="Vallee D."/>
            <person name="Vassiliev H."/>
            <person name="Venkataraman V."/>
            <person name="Vinson J."/>
            <person name="Vo A."/>
            <person name="Wade C."/>
            <person name="Wang S."/>
            <person name="Wangchuk T."/>
            <person name="Wangdi T."/>
            <person name="Whittaker C."/>
            <person name="Wilkinson J."/>
            <person name="Wu Y."/>
            <person name="Wyman D."/>
            <person name="Yadav S."/>
            <person name="Yang S."/>
            <person name="Yang X."/>
            <person name="Yeager S."/>
            <person name="Yee E."/>
            <person name="Young G."/>
            <person name="Zainoun J."/>
            <person name="Zembeck L."/>
            <person name="Zimmer A."/>
            <person name="Zody M."/>
            <person name="Lander E."/>
        </authorList>
    </citation>
    <scope>NUCLEOTIDE SEQUENCE [LARGE SCALE GENOMIC DNA]</scope>
</reference>
<keyword evidence="3" id="KW-1185">Reference proteome</keyword>
<feature type="region of interest" description="Disordered" evidence="1">
    <location>
        <begin position="159"/>
        <end position="191"/>
    </location>
</feature>
<reference evidence="2" key="3">
    <citation type="submission" date="2025-09" db="UniProtKB">
        <authorList>
            <consortium name="Ensembl"/>
        </authorList>
    </citation>
    <scope>IDENTIFICATION</scope>
</reference>
<accession>H2ZFT4</accession>
<dbReference type="GeneTree" id="ENSGT00390000015858"/>
<evidence type="ECO:0000313" key="3">
    <source>
        <dbReference type="Proteomes" id="UP000007875"/>
    </source>
</evidence>
<organism evidence="2 3">
    <name type="scientific">Ciona savignyi</name>
    <name type="common">Pacific transparent sea squirt</name>
    <dbReference type="NCBI Taxonomy" id="51511"/>
    <lineage>
        <taxon>Eukaryota</taxon>
        <taxon>Metazoa</taxon>
        <taxon>Chordata</taxon>
        <taxon>Tunicata</taxon>
        <taxon>Ascidiacea</taxon>
        <taxon>Phlebobranchia</taxon>
        <taxon>Cionidae</taxon>
        <taxon>Ciona</taxon>
    </lineage>
</organism>
<dbReference type="AlphaFoldDB" id="H2ZFT4"/>
<dbReference type="Proteomes" id="UP000007875">
    <property type="component" value="Unassembled WGS sequence"/>
</dbReference>
<evidence type="ECO:0000313" key="2">
    <source>
        <dbReference type="Ensembl" id="ENSCSAVP00000016450.1"/>
    </source>
</evidence>